<organism evidence="1 2">
    <name type="scientific">Trichinella papuae</name>
    <dbReference type="NCBI Taxonomy" id="268474"/>
    <lineage>
        <taxon>Eukaryota</taxon>
        <taxon>Metazoa</taxon>
        <taxon>Ecdysozoa</taxon>
        <taxon>Nematoda</taxon>
        <taxon>Enoplea</taxon>
        <taxon>Dorylaimia</taxon>
        <taxon>Trichinellida</taxon>
        <taxon>Trichinellidae</taxon>
        <taxon>Trichinella</taxon>
    </lineage>
</organism>
<dbReference type="Proteomes" id="UP000054843">
    <property type="component" value="Unassembled WGS sequence"/>
</dbReference>
<keyword evidence="2" id="KW-1185">Reference proteome</keyword>
<name>A0A0V1MMB8_9BILA</name>
<reference evidence="1 2" key="1">
    <citation type="submission" date="2015-01" db="EMBL/GenBank/DDBJ databases">
        <title>Evolution of Trichinella species and genotypes.</title>
        <authorList>
            <person name="Korhonen P.K."/>
            <person name="Edoardo P."/>
            <person name="Giuseppe L.R."/>
            <person name="Gasser R.B."/>
        </authorList>
    </citation>
    <scope>NUCLEOTIDE SEQUENCE [LARGE SCALE GENOMIC DNA]</scope>
    <source>
        <strain evidence="1">ISS1980</strain>
    </source>
</reference>
<dbReference type="AlphaFoldDB" id="A0A0V1MMB8"/>
<dbReference type="EMBL" id="JYDO01000079">
    <property type="protein sequence ID" value="KRZ72414.1"/>
    <property type="molecule type" value="Genomic_DNA"/>
</dbReference>
<sequence length="66" mass="7482">MLIEECGLAAWISLISEMNRRFDALYRADFCCVSTPCPSYSINQRKMSIASANLMVLTEIQIIVHI</sequence>
<accession>A0A0V1MMB8</accession>
<gene>
    <name evidence="1" type="ORF">T10_11390</name>
</gene>
<evidence type="ECO:0000313" key="1">
    <source>
        <dbReference type="EMBL" id="KRZ72414.1"/>
    </source>
</evidence>
<proteinExistence type="predicted"/>
<protein>
    <submittedName>
        <fullName evidence="1">Uncharacterized protein</fullName>
    </submittedName>
</protein>
<evidence type="ECO:0000313" key="2">
    <source>
        <dbReference type="Proteomes" id="UP000054843"/>
    </source>
</evidence>
<comment type="caution">
    <text evidence="1">The sequence shown here is derived from an EMBL/GenBank/DDBJ whole genome shotgun (WGS) entry which is preliminary data.</text>
</comment>